<reference evidence="1" key="2">
    <citation type="journal article" date="2015" name="Fish Shellfish Immunol.">
        <title>Early steps in the European eel (Anguilla anguilla)-Vibrio vulnificus interaction in the gills: Role of the RtxA13 toxin.</title>
        <authorList>
            <person name="Callol A."/>
            <person name="Pajuelo D."/>
            <person name="Ebbesson L."/>
            <person name="Teles M."/>
            <person name="MacKenzie S."/>
            <person name="Amaro C."/>
        </authorList>
    </citation>
    <scope>NUCLEOTIDE SEQUENCE</scope>
</reference>
<proteinExistence type="predicted"/>
<dbReference type="EMBL" id="GBXM01101680">
    <property type="protein sequence ID" value="JAH06897.1"/>
    <property type="molecule type" value="Transcribed_RNA"/>
</dbReference>
<evidence type="ECO:0000313" key="1">
    <source>
        <dbReference type="EMBL" id="JAH06897.1"/>
    </source>
</evidence>
<dbReference type="AlphaFoldDB" id="A0A0E9PRJ6"/>
<sequence>MRTFGFTCVTRHRHTVAVCAQESLLGDHGTYSISLSKSSCRAEATGAIFGMSLWYEPSESESPPVTACV</sequence>
<organism evidence="1">
    <name type="scientific">Anguilla anguilla</name>
    <name type="common">European freshwater eel</name>
    <name type="synonym">Muraena anguilla</name>
    <dbReference type="NCBI Taxonomy" id="7936"/>
    <lineage>
        <taxon>Eukaryota</taxon>
        <taxon>Metazoa</taxon>
        <taxon>Chordata</taxon>
        <taxon>Craniata</taxon>
        <taxon>Vertebrata</taxon>
        <taxon>Euteleostomi</taxon>
        <taxon>Actinopterygii</taxon>
        <taxon>Neopterygii</taxon>
        <taxon>Teleostei</taxon>
        <taxon>Anguilliformes</taxon>
        <taxon>Anguillidae</taxon>
        <taxon>Anguilla</taxon>
    </lineage>
</organism>
<reference evidence="1" key="1">
    <citation type="submission" date="2014-11" db="EMBL/GenBank/DDBJ databases">
        <authorList>
            <person name="Amaro Gonzalez C."/>
        </authorList>
    </citation>
    <scope>NUCLEOTIDE SEQUENCE</scope>
</reference>
<name>A0A0E9PRJ6_ANGAN</name>
<accession>A0A0E9PRJ6</accession>
<protein>
    <submittedName>
        <fullName evidence="1">Uncharacterized protein</fullName>
    </submittedName>
</protein>